<gene>
    <name evidence="2" type="ORF">L596_014063</name>
</gene>
<dbReference type="Proteomes" id="UP000298663">
    <property type="component" value="Unassembled WGS sequence"/>
</dbReference>
<keyword evidence="3" id="KW-1185">Reference proteome</keyword>
<reference evidence="2 3" key="2">
    <citation type="journal article" date="2019" name="G3 (Bethesda)">
        <title>Hybrid Assembly of the Genome of the Entomopathogenic Nematode Steinernema carpocapsae Identifies the X-Chromosome.</title>
        <authorList>
            <person name="Serra L."/>
            <person name="Macchietto M."/>
            <person name="Macias-Munoz A."/>
            <person name="McGill C.J."/>
            <person name="Rodriguez I.M."/>
            <person name="Rodriguez B."/>
            <person name="Murad R."/>
            <person name="Mortazavi A."/>
        </authorList>
    </citation>
    <scope>NUCLEOTIDE SEQUENCE [LARGE SCALE GENOMIC DNA]</scope>
    <source>
        <strain evidence="2 3">ALL</strain>
    </source>
</reference>
<dbReference type="AlphaFoldDB" id="A0A4U5NBR6"/>
<name>A0A4U5NBR6_STECR</name>
<dbReference type="EMBL" id="AZBU02000004">
    <property type="protein sequence ID" value="TKR79913.1"/>
    <property type="molecule type" value="Genomic_DNA"/>
</dbReference>
<evidence type="ECO:0000313" key="3">
    <source>
        <dbReference type="Proteomes" id="UP000298663"/>
    </source>
</evidence>
<proteinExistence type="predicted"/>
<sequence length="125" mass="14481">MRSNPQLPRLKSVIGKDGVVVLINLIKNEKSLHEVAARPVSKGHFKKVFVELKKRFPQNQLYSQQVWTCWINIKQNYRYHRSNYWAPHLGFIERFGQKNASAQAHPEQPSVLDSSHVSLAPQMFS</sequence>
<feature type="region of interest" description="Disordered" evidence="1">
    <location>
        <begin position="103"/>
        <end position="125"/>
    </location>
</feature>
<evidence type="ECO:0000256" key="1">
    <source>
        <dbReference type="SAM" id="MobiDB-lite"/>
    </source>
</evidence>
<accession>A0A4U5NBR6</accession>
<protein>
    <submittedName>
        <fullName evidence="2">Uncharacterized protein</fullName>
    </submittedName>
</protein>
<organism evidence="2 3">
    <name type="scientific">Steinernema carpocapsae</name>
    <name type="common">Entomopathogenic nematode</name>
    <dbReference type="NCBI Taxonomy" id="34508"/>
    <lineage>
        <taxon>Eukaryota</taxon>
        <taxon>Metazoa</taxon>
        <taxon>Ecdysozoa</taxon>
        <taxon>Nematoda</taxon>
        <taxon>Chromadorea</taxon>
        <taxon>Rhabditida</taxon>
        <taxon>Tylenchina</taxon>
        <taxon>Panagrolaimomorpha</taxon>
        <taxon>Strongyloidoidea</taxon>
        <taxon>Steinernematidae</taxon>
        <taxon>Steinernema</taxon>
    </lineage>
</organism>
<reference evidence="2 3" key="1">
    <citation type="journal article" date="2015" name="Genome Biol.">
        <title>Comparative genomics of Steinernema reveals deeply conserved gene regulatory networks.</title>
        <authorList>
            <person name="Dillman A.R."/>
            <person name="Macchietto M."/>
            <person name="Porter C.F."/>
            <person name="Rogers A."/>
            <person name="Williams B."/>
            <person name="Antoshechkin I."/>
            <person name="Lee M.M."/>
            <person name="Goodwin Z."/>
            <person name="Lu X."/>
            <person name="Lewis E.E."/>
            <person name="Goodrich-Blair H."/>
            <person name="Stock S.P."/>
            <person name="Adams B.J."/>
            <person name="Sternberg P.W."/>
            <person name="Mortazavi A."/>
        </authorList>
    </citation>
    <scope>NUCLEOTIDE SEQUENCE [LARGE SCALE GENOMIC DNA]</scope>
    <source>
        <strain evidence="2 3">ALL</strain>
    </source>
</reference>
<comment type="caution">
    <text evidence="2">The sequence shown here is derived from an EMBL/GenBank/DDBJ whole genome shotgun (WGS) entry which is preliminary data.</text>
</comment>
<evidence type="ECO:0000313" key="2">
    <source>
        <dbReference type="EMBL" id="TKR79913.1"/>
    </source>
</evidence>